<dbReference type="Proteomes" id="UP001152747">
    <property type="component" value="Unassembled WGS sequence"/>
</dbReference>
<proteinExistence type="predicted"/>
<evidence type="ECO:0000313" key="2">
    <source>
        <dbReference type="Proteomes" id="UP001152747"/>
    </source>
</evidence>
<dbReference type="AlphaFoldDB" id="A0A9P1IMH6"/>
<sequence>MDPEILCAALEKYIFKTKFTESDKLEVLKNVGNPDFDSKQMIDWLMENTEDRFDLYAPSEKLMNDLEKLIDFPNNSEFLGLKDVMNYKAKPTILTDTKGRKFISKSDIFLKVYEVLKTDENITNLLLQSFGNKIYRKLRNVYELVPAGIIDEILLDLLKYEDVDENNENGFVLSKYTVNEMGLIYSKFYDKNNDEKLLNCLRDELIKSNEINPIRDNVDFYHEIYLKHIHISKTMKKLLVRFSLLKSKESSGILRIIKDISGNKFVFAKELQIAIGNKKNIEIETIEQRKNGIVLLIEMRDVESIISDCGLSFDDFHIYEISIENTSRNSNVPIMSPYGTSCRLAYNSFVILADVFSTELRWFDTVTPKNMHKIDEWYISLSDVFDSKIRSSYLIETQKLDKLIEEAHKLFAKYVGKPDYDIPRNSVFSNFEQMRDEIKRLSTNLEVQDVLLYFNVLQIGIKFPCTKNDVFLVYNDYRCVYMMNIFEKFFDFFGTQHGINNFTKVCNQLAEKSLENETENGNNSENTLKVLKLDELIVQRFDAFKKWKPRVYLKLLRKNDYDGLESMNKICFFDNQTCFMKVLDDIMCVVEEYREIFNIFIEDEIEKFEKSSKIFYLTKEEYMKMSDLMKEEFEEILEESCEEFDEELVFDKKIQMLCRKFSTSELIRIKKVQHFFEEFSIRMKSLKDFDNSNGRMIILRSMCEIKLEDQQEWHIFSEEVLEAIEVVLENDGKLDDFKDQIEKWRKAWISEDGTFSIIKINLFETILESILQIDKSRFVIVPDIEYSRNIIELPLQMGYHAMSILSPKRTQVYHQFQAQFLIFQFGACDIFWHKEYCILKKEQKSKIMSEMKQIGKGYITAEKLEDYLKEVKYSNFVQKTPLSLFCEKSIDEKLSKKRLKEIYASEIIDYLDSMEYSNIFLKVNILNSWIYVFFNQEDMMKMKENIMNAVYFVSPVYLKNPKNPDIKSDMMGYEPSVIYPFISKSYEMNDGKDFLDKHYIFDKNDPLEISGIEKIMKYREAETIEKLKNDVISKIAQQIAEDVFEPVENLRNLVKTAFSENFDEKDSTDLIEKMSIYEYFPQLEFSTIDGVEMYKKKKKEIKTVKVPKKRREKKKSEESGKKERKVLKKCVVEKRIVESCEKCENFEEEEIERKMIIEEFDEEKIRDLKFIVEKQEELSYLKNELMRNKLKYREEVQSHKEDVEIRDIKLLKLAEKLRESRENTRIGREQMYLEFEENSKKSAENLRKIEIELESFENLSILKKISNF</sequence>
<protein>
    <submittedName>
        <fullName evidence="1">Uncharacterized protein</fullName>
    </submittedName>
</protein>
<comment type="caution">
    <text evidence="1">The sequence shown here is derived from an EMBL/GenBank/DDBJ whole genome shotgun (WGS) entry which is preliminary data.</text>
</comment>
<dbReference type="EMBL" id="CANHGI010000004">
    <property type="protein sequence ID" value="CAI5448050.1"/>
    <property type="molecule type" value="Genomic_DNA"/>
</dbReference>
<name>A0A9P1IMH6_9PELO</name>
<keyword evidence="2" id="KW-1185">Reference proteome</keyword>
<gene>
    <name evidence="1" type="ORF">CAMP_LOCUS10687</name>
</gene>
<accession>A0A9P1IMH6</accession>
<evidence type="ECO:0000313" key="1">
    <source>
        <dbReference type="EMBL" id="CAI5448050.1"/>
    </source>
</evidence>
<organism evidence="1 2">
    <name type="scientific">Caenorhabditis angaria</name>
    <dbReference type="NCBI Taxonomy" id="860376"/>
    <lineage>
        <taxon>Eukaryota</taxon>
        <taxon>Metazoa</taxon>
        <taxon>Ecdysozoa</taxon>
        <taxon>Nematoda</taxon>
        <taxon>Chromadorea</taxon>
        <taxon>Rhabditida</taxon>
        <taxon>Rhabditina</taxon>
        <taxon>Rhabditomorpha</taxon>
        <taxon>Rhabditoidea</taxon>
        <taxon>Rhabditidae</taxon>
        <taxon>Peloderinae</taxon>
        <taxon>Caenorhabditis</taxon>
    </lineage>
</organism>
<reference evidence="1" key="1">
    <citation type="submission" date="2022-11" db="EMBL/GenBank/DDBJ databases">
        <authorList>
            <person name="Kikuchi T."/>
        </authorList>
    </citation>
    <scope>NUCLEOTIDE SEQUENCE</scope>
    <source>
        <strain evidence="1">PS1010</strain>
    </source>
</reference>